<reference evidence="1 2" key="1">
    <citation type="submission" date="2015-01" db="EMBL/GenBank/DDBJ databases">
        <title>Sequencing and annotation of Micromonospora carbonacea strain JXNU-1 genome.</title>
        <authorList>
            <person name="Long Z."/>
            <person name="Huang Y."/>
            <person name="Jiang Y."/>
        </authorList>
    </citation>
    <scope>NUCLEOTIDE SEQUENCE [LARGE SCALE GENOMIC DNA]</scope>
    <source>
        <strain evidence="1 2">JXNU-1</strain>
    </source>
</reference>
<dbReference type="AlphaFoldDB" id="A0A0D0X600"/>
<sequence>MQSAFNERLRRPGSATRLSRLRREMEARKVLSTRDDVRLPPMAAPLLLDREQSAYLRHASERLVALLTTELGRYVPHEPDLLDALRIGAELRPFLRDALSTNVTVARCDFLWSAEGWKVVEVNIGGAVGGLDVLDYNELAEADPAIGPFLREHGLSAGSPIAALADAALAACARLGTASSRPVLAIVDSPTYEPLFHLAHRTLARHYAARGFRVVIRHQRRLSLRDGHLYADDTHVDLVHRQFIIEDMLEEPAAAVPVFEAARAGNVAIVTGFREEFLGGKGMLAILRAAAERGVLPADDARLMRAVVPETYLLHRPAGRAFAGSGDGHDRLRHPGAAREWVVKPSIGSSGGEVTLGPAVNDETFQAAVAAATVSNQAWVAQRYVPSDLVDLPFLQGQELTFRGCQIHPSFFVTQGRTTGAWTRVVPGRKPGLIAMANGALYGGVFLED</sequence>
<dbReference type="EMBL" id="JXSX01000001">
    <property type="protein sequence ID" value="KIR64930.1"/>
    <property type="molecule type" value="Genomic_DNA"/>
</dbReference>
<dbReference type="SUPFAM" id="SSF56059">
    <property type="entry name" value="Glutathione synthetase ATP-binding domain-like"/>
    <property type="match status" value="1"/>
</dbReference>
<gene>
    <name evidence="1" type="ORF">TK50_05070</name>
</gene>
<protein>
    <recommendedName>
        <fullName evidence="3">Circularly permuted type 2 ATP-grasp protein</fullName>
    </recommendedName>
</protein>
<dbReference type="PATRIC" id="fig|47853.6.peg.1079"/>
<keyword evidence="2" id="KW-1185">Reference proteome</keyword>
<dbReference type="Proteomes" id="UP000032254">
    <property type="component" value="Unassembled WGS sequence"/>
</dbReference>
<evidence type="ECO:0000313" key="1">
    <source>
        <dbReference type="EMBL" id="KIR64930.1"/>
    </source>
</evidence>
<name>A0A0D0X600_9ACTN</name>
<evidence type="ECO:0000313" key="2">
    <source>
        <dbReference type="Proteomes" id="UP000032254"/>
    </source>
</evidence>
<organism evidence="1 2">
    <name type="scientific">Micromonospora haikouensis</name>
    <dbReference type="NCBI Taxonomy" id="686309"/>
    <lineage>
        <taxon>Bacteria</taxon>
        <taxon>Bacillati</taxon>
        <taxon>Actinomycetota</taxon>
        <taxon>Actinomycetes</taxon>
        <taxon>Micromonosporales</taxon>
        <taxon>Micromonosporaceae</taxon>
        <taxon>Micromonospora</taxon>
    </lineage>
</organism>
<proteinExistence type="predicted"/>
<comment type="caution">
    <text evidence="1">The sequence shown here is derived from an EMBL/GenBank/DDBJ whole genome shotgun (WGS) entry which is preliminary data.</text>
</comment>
<evidence type="ECO:0008006" key="3">
    <source>
        <dbReference type="Google" id="ProtNLM"/>
    </source>
</evidence>
<accession>A0A0D0X600</accession>